<dbReference type="EMBL" id="FOZW01000008">
    <property type="protein sequence ID" value="SFT02724.1"/>
    <property type="molecule type" value="Genomic_DNA"/>
</dbReference>
<keyword evidence="5" id="KW-1185">Reference proteome</keyword>
<dbReference type="STRING" id="311180.SAMN04488050_108188"/>
<dbReference type="SUPFAM" id="SSF52833">
    <property type="entry name" value="Thioredoxin-like"/>
    <property type="match status" value="1"/>
</dbReference>
<proteinExistence type="inferred from homology"/>
<evidence type="ECO:0000313" key="5">
    <source>
        <dbReference type="Proteomes" id="UP000199392"/>
    </source>
</evidence>
<dbReference type="InterPro" id="IPR003782">
    <property type="entry name" value="SCO1/SenC"/>
</dbReference>
<keyword evidence="2" id="KW-0479">Metal-binding</keyword>
<evidence type="ECO:0000256" key="3">
    <source>
        <dbReference type="PIRSR" id="PIRSR603782-2"/>
    </source>
</evidence>
<dbReference type="Gene3D" id="3.40.30.10">
    <property type="entry name" value="Glutaredoxin"/>
    <property type="match status" value="1"/>
</dbReference>
<comment type="similarity">
    <text evidence="1">Belongs to the SCO1/2 family.</text>
</comment>
<keyword evidence="3" id="KW-1015">Disulfide bond</keyword>
<feature type="binding site" evidence="2">
    <location>
        <position position="71"/>
    </location>
    <ligand>
        <name>Cu cation</name>
        <dbReference type="ChEBI" id="CHEBI:23378"/>
    </ligand>
</feature>
<evidence type="ECO:0000256" key="2">
    <source>
        <dbReference type="PIRSR" id="PIRSR603782-1"/>
    </source>
</evidence>
<dbReference type="Proteomes" id="UP000199392">
    <property type="component" value="Unassembled WGS sequence"/>
</dbReference>
<dbReference type="AlphaFoldDB" id="A0A1I6UMX8"/>
<reference evidence="5" key="1">
    <citation type="submission" date="2016-10" db="EMBL/GenBank/DDBJ databases">
        <authorList>
            <person name="Varghese N."/>
            <person name="Submissions S."/>
        </authorList>
    </citation>
    <scope>NUCLEOTIDE SEQUENCE [LARGE SCALE GENOMIC DNA]</scope>
    <source>
        <strain evidence="5">DSM 26894</strain>
    </source>
</reference>
<name>A0A1I6UMX8_9RHOB</name>
<dbReference type="InterPro" id="IPR036249">
    <property type="entry name" value="Thioredoxin-like_sf"/>
</dbReference>
<dbReference type="GO" id="GO:0046872">
    <property type="term" value="F:metal ion binding"/>
    <property type="evidence" value="ECO:0007669"/>
    <property type="project" value="UniProtKB-KW"/>
</dbReference>
<accession>A0A1I6UMX8</accession>
<protein>
    <submittedName>
        <fullName evidence="4">SCO1/SenC</fullName>
    </submittedName>
</protein>
<dbReference type="Pfam" id="PF02630">
    <property type="entry name" value="SCO1-SenC"/>
    <property type="match status" value="1"/>
</dbReference>
<feature type="disulfide bond" description="Redox-active" evidence="3">
    <location>
        <begin position="67"/>
        <end position="71"/>
    </location>
</feature>
<sequence length="80" mass="8235">MTKEHRFALGLTGPPHALLPVLPRLDTNSAALLGRGDAQLTAADGTGSREPNLKGAPSAVFLGFTHCPGVCQTTPDDIAT</sequence>
<organism evidence="4 5">
    <name type="scientific">Alloyangia pacifica</name>
    <dbReference type="NCBI Taxonomy" id="311180"/>
    <lineage>
        <taxon>Bacteria</taxon>
        <taxon>Pseudomonadati</taxon>
        <taxon>Pseudomonadota</taxon>
        <taxon>Alphaproteobacteria</taxon>
        <taxon>Rhodobacterales</taxon>
        <taxon>Roseobacteraceae</taxon>
        <taxon>Alloyangia</taxon>
    </lineage>
</organism>
<evidence type="ECO:0000313" key="4">
    <source>
        <dbReference type="EMBL" id="SFT02724.1"/>
    </source>
</evidence>
<evidence type="ECO:0000256" key="1">
    <source>
        <dbReference type="ARBA" id="ARBA00010996"/>
    </source>
</evidence>
<gene>
    <name evidence="4" type="ORF">SAMN04488050_108188</name>
</gene>
<keyword evidence="2" id="KW-0186">Copper</keyword>
<dbReference type="RefSeq" id="WP_092427333.1">
    <property type="nucleotide sequence ID" value="NZ_FNCL01000009.1"/>
</dbReference>
<feature type="binding site" evidence="2">
    <location>
        <position position="67"/>
    </location>
    <ligand>
        <name>Cu cation</name>
        <dbReference type="ChEBI" id="CHEBI:23378"/>
    </ligand>
</feature>